<comment type="caution">
    <text evidence="1">The sequence shown here is derived from an EMBL/GenBank/DDBJ whole genome shotgun (WGS) entry which is preliminary data.</text>
</comment>
<dbReference type="Pfam" id="PF07030">
    <property type="entry name" value="Phage_Mu_Gp36"/>
    <property type="match status" value="1"/>
</dbReference>
<gene>
    <name evidence="1" type="ORF">N7644_00720</name>
</gene>
<protein>
    <submittedName>
        <fullName evidence="1">DUF1320 domain-containing protein</fullName>
    </submittedName>
</protein>
<proteinExistence type="predicted"/>
<dbReference type="RefSeq" id="WP_279694087.1">
    <property type="nucleotide sequence ID" value="NZ_JAOEEO010000001.1"/>
</dbReference>
<dbReference type="Proteomes" id="UP001159329">
    <property type="component" value="Unassembled WGS sequence"/>
</dbReference>
<name>A0AA42I4V5_9GAMM</name>
<dbReference type="EMBL" id="JAOEEO010000001">
    <property type="protein sequence ID" value="MDH0562202.1"/>
    <property type="molecule type" value="Genomic_DNA"/>
</dbReference>
<sequence>MYATRDDMVKRYSLNEISQLERYLMGDESVEAAIADAGSIIDGWIGAKYAIPLEYPPENIKIFVCDIARYLLWKSKAAEEVRRRYEDAMSYLKGVSKGTNVLLVKNPATEEVKPAAKSPATMPIGTTYRGGVFSDDVLNQMPSIK</sequence>
<organism evidence="1 2">
    <name type="scientific">Acinetobacter courvalinii</name>
    <dbReference type="NCBI Taxonomy" id="280147"/>
    <lineage>
        <taxon>Bacteria</taxon>
        <taxon>Pseudomonadati</taxon>
        <taxon>Pseudomonadota</taxon>
        <taxon>Gammaproteobacteria</taxon>
        <taxon>Moraxellales</taxon>
        <taxon>Moraxellaceae</taxon>
        <taxon>Acinetobacter</taxon>
    </lineage>
</organism>
<accession>A0AA42I4V5</accession>
<evidence type="ECO:0000313" key="1">
    <source>
        <dbReference type="EMBL" id="MDH0562202.1"/>
    </source>
</evidence>
<dbReference type="InterPro" id="IPR009752">
    <property type="entry name" value="Phage_Mu_GpJ"/>
</dbReference>
<evidence type="ECO:0000313" key="2">
    <source>
        <dbReference type="Proteomes" id="UP001159329"/>
    </source>
</evidence>
<dbReference type="AlphaFoldDB" id="A0AA42I4V5"/>
<reference evidence="1" key="1">
    <citation type="submission" date="2022-09" db="EMBL/GenBank/DDBJ databases">
        <title>Intensive care unit water sources are persistently colonized with multi-drug resistant bacteria and are the site of extensive horizontal gene transfer of antibiotic resistance genes.</title>
        <authorList>
            <person name="Diorio-Toth L."/>
        </authorList>
    </citation>
    <scope>NUCLEOTIDE SEQUENCE</scope>
    <source>
        <strain evidence="1">GD04005</strain>
    </source>
</reference>